<evidence type="ECO:0000259" key="4">
    <source>
        <dbReference type="Pfam" id="PF13579"/>
    </source>
</evidence>
<evidence type="ECO:0000313" key="5">
    <source>
        <dbReference type="EMBL" id="AIA86581.1"/>
    </source>
</evidence>
<feature type="non-terminal residue" evidence="5">
    <location>
        <position position="1"/>
    </location>
</feature>
<keyword evidence="1" id="KW-0328">Glycosyltransferase</keyword>
<keyword evidence="2" id="KW-0808">Transferase</keyword>
<dbReference type="AlphaFoldDB" id="A0A060C1F4"/>
<evidence type="ECO:0000256" key="2">
    <source>
        <dbReference type="ARBA" id="ARBA00022679"/>
    </source>
</evidence>
<dbReference type="EMBL" id="KF119315">
    <property type="protein sequence ID" value="AIA86581.1"/>
    <property type="molecule type" value="Genomic_DNA"/>
</dbReference>
<evidence type="ECO:0000256" key="3">
    <source>
        <dbReference type="SAM" id="MobiDB-lite"/>
    </source>
</evidence>
<feature type="domain" description="Glycosyltransferase subfamily 4-like N-terminal" evidence="4">
    <location>
        <begin position="15"/>
        <end position="106"/>
    </location>
</feature>
<feature type="non-terminal residue" evidence="5">
    <location>
        <position position="144"/>
    </location>
</feature>
<feature type="compositionally biased region" description="Basic and acidic residues" evidence="3">
    <location>
        <begin position="121"/>
        <end position="137"/>
    </location>
</feature>
<sequence>CGAVTATSRGYAQYLSFDAPALFRILLQRPRPRVLVAEPPPTTGAVVRLAASLLRVPYVYYAADVWSDAARSSAVPRWVVGALRVVEGVALRGAREVLAVNEGVGRARPGARGADGQGGSQRDRHGSLLPGRRDVGGHRHARTL</sequence>
<proteinExistence type="predicted"/>
<accession>A0A060C1F4</accession>
<dbReference type="Pfam" id="PF13579">
    <property type="entry name" value="Glyco_trans_4_4"/>
    <property type="match status" value="1"/>
</dbReference>
<evidence type="ECO:0000256" key="1">
    <source>
        <dbReference type="ARBA" id="ARBA00022676"/>
    </source>
</evidence>
<reference evidence="5" key="1">
    <citation type="journal article" date="2013" name="Environ. Microbiol.">
        <title>Seasonally variable intestinal metagenomes of the red palm weevil (Rhynchophorus ferrugineus).</title>
        <authorList>
            <person name="Jia S."/>
            <person name="Zhang X."/>
            <person name="Zhang G."/>
            <person name="Yin A."/>
            <person name="Zhang S."/>
            <person name="Li F."/>
            <person name="Wang L."/>
            <person name="Zhao D."/>
            <person name="Yun Q."/>
            <person name="Tala"/>
            <person name="Wang J."/>
            <person name="Sun G."/>
            <person name="Baabdullah M."/>
            <person name="Yu X."/>
            <person name="Hu S."/>
            <person name="Al-Mssallem I.S."/>
            <person name="Yu J."/>
        </authorList>
    </citation>
    <scope>NUCLEOTIDE SEQUENCE</scope>
</reference>
<protein>
    <submittedName>
        <fullName evidence="5">CAZy families GT4 protein</fullName>
    </submittedName>
</protein>
<organism evidence="5">
    <name type="scientific">uncultured Mobiluncus sp</name>
    <dbReference type="NCBI Taxonomy" id="293425"/>
    <lineage>
        <taxon>Bacteria</taxon>
        <taxon>Bacillati</taxon>
        <taxon>Actinomycetota</taxon>
        <taxon>Actinomycetes</taxon>
        <taxon>Actinomycetales</taxon>
        <taxon>Actinomycetaceae</taxon>
        <taxon>Mobiluncus</taxon>
        <taxon>environmental samples</taxon>
    </lineage>
</organism>
<feature type="region of interest" description="Disordered" evidence="3">
    <location>
        <begin position="106"/>
        <end position="144"/>
    </location>
</feature>
<dbReference type="InterPro" id="IPR028098">
    <property type="entry name" value="Glyco_trans_4-like_N"/>
</dbReference>
<name>A0A060C1F4_9ACTO</name>